<dbReference type="GeneID" id="89957224"/>
<name>A0AAN7D592_9FUNG</name>
<proteinExistence type="predicted"/>
<dbReference type="Proteomes" id="UP001304243">
    <property type="component" value="Unassembled WGS sequence"/>
</dbReference>
<dbReference type="EMBL" id="JASEJX010000043">
    <property type="protein sequence ID" value="KAK4508915.1"/>
    <property type="molecule type" value="Genomic_DNA"/>
</dbReference>
<organism evidence="2 3">
    <name type="scientific">Mucor velutinosus</name>
    <dbReference type="NCBI Taxonomy" id="708070"/>
    <lineage>
        <taxon>Eukaryota</taxon>
        <taxon>Fungi</taxon>
        <taxon>Fungi incertae sedis</taxon>
        <taxon>Mucoromycota</taxon>
        <taxon>Mucoromycotina</taxon>
        <taxon>Mucoromycetes</taxon>
        <taxon>Mucorales</taxon>
        <taxon>Mucorineae</taxon>
        <taxon>Mucoraceae</taxon>
        <taxon>Mucor</taxon>
    </lineage>
</organism>
<gene>
    <name evidence="2" type="ORF">ATC70_013538</name>
</gene>
<reference evidence="2 3" key="1">
    <citation type="submission" date="2022-11" db="EMBL/GenBank/DDBJ databases">
        <title>Mucor velutinosus strain NIH1002 WGS.</title>
        <authorList>
            <person name="Subramanian P."/>
            <person name="Mullikin J.C."/>
            <person name="Segre J.A."/>
            <person name="Zelazny A.M."/>
        </authorList>
    </citation>
    <scope>NUCLEOTIDE SEQUENCE [LARGE SCALE GENOMIC DNA]</scope>
    <source>
        <strain evidence="2 3">NIH1002</strain>
    </source>
</reference>
<evidence type="ECO:0000256" key="1">
    <source>
        <dbReference type="SAM" id="SignalP"/>
    </source>
</evidence>
<comment type="caution">
    <text evidence="2">The sequence shown here is derived from an EMBL/GenBank/DDBJ whole genome shotgun (WGS) entry which is preliminary data.</text>
</comment>
<feature type="chain" id="PRO_5042888444" description="Reverse transcriptase zinc-binding domain-containing protein" evidence="1">
    <location>
        <begin position="27"/>
        <end position="228"/>
    </location>
</feature>
<accession>A0AAN7D592</accession>
<evidence type="ECO:0000313" key="2">
    <source>
        <dbReference type="EMBL" id="KAK4508915.1"/>
    </source>
</evidence>
<protein>
    <recommendedName>
        <fullName evidence="4">Reverse transcriptase zinc-binding domain-containing protein</fullName>
    </recommendedName>
</protein>
<dbReference type="AlphaFoldDB" id="A0AAN7D592"/>
<feature type="signal peptide" evidence="1">
    <location>
        <begin position="1"/>
        <end position="26"/>
    </location>
</feature>
<dbReference type="RefSeq" id="XP_064675581.1">
    <property type="nucleotide sequence ID" value="XM_064832702.1"/>
</dbReference>
<keyword evidence="1" id="KW-0732">Signal</keyword>
<evidence type="ECO:0000313" key="3">
    <source>
        <dbReference type="Proteomes" id="UP001304243"/>
    </source>
</evidence>
<keyword evidence="3" id="KW-1185">Reference proteome</keyword>
<evidence type="ECO:0008006" key="4">
    <source>
        <dbReference type="Google" id="ProtNLM"/>
    </source>
</evidence>
<sequence length="228" mass="26129">MLCVPLKVLLYGSFLLLLDRLWPSLTKNAPPCWRASLPPSSPIASFSHWYITTDPRSKATMAQIKLGALRCYWHPSFDLLRGPALPPQYRPPHLLIPPPPRLWRDFWPLCFPAKAFTPWWRLLHGHLSVQARLHIINRARHPSPLCKLCTEAPEDECYLVVGCDMKSLFWFEVISHLGLSDLFPTDNAIWIGLSTLHDQEKKSSGYFRLGTSWSCFLFSMAASLELFS</sequence>